<evidence type="ECO:0000313" key="1">
    <source>
        <dbReference type="EMBL" id="QNQ89352.1"/>
    </source>
</evidence>
<reference evidence="1 2" key="1">
    <citation type="submission" date="2019-12" db="EMBL/GenBank/DDBJ databases">
        <title>Corynebacterium sp. nov., isolated from feces of the Anser Albifrons in China.</title>
        <authorList>
            <person name="Liu Q."/>
        </authorList>
    </citation>
    <scope>NUCLEOTIDE SEQUENCE [LARGE SCALE GENOMIC DNA]</scope>
    <source>
        <strain evidence="1 2">4H37-19</strain>
    </source>
</reference>
<evidence type="ECO:0000313" key="2">
    <source>
        <dbReference type="Proteomes" id="UP000516320"/>
    </source>
</evidence>
<sequence length="180" mass="19825">MTLQYPVIAVVDQEPFAESQETTVIWHVQTAPDVAESSGKLSGAWVVSPKQGDVPVDQLQNLLHNTYHVDAHNPHLESFVAALNDEVSRIKAFQPSSDSGKKSSLTVPCLMVPAAPDLTEIAEAYHGETQGRRAWTVAMALGELISAWHEIERARRGRKYLREGFGAEIRPFPLPEASTK</sequence>
<proteinExistence type="predicted"/>
<name>A0A7H0SLC7_9CORY</name>
<dbReference type="RefSeq" id="WP_187974808.1">
    <property type="nucleotide sequence ID" value="NZ_CP046884.1"/>
</dbReference>
<dbReference type="KEGG" id="cpoy:GP475_00900"/>
<accession>A0A7H0SLC7</accession>
<dbReference type="AlphaFoldDB" id="A0A7H0SLC7"/>
<dbReference type="EMBL" id="CP046884">
    <property type="protein sequence ID" value="QNQ89352.1"/>
    <property type="molecule type" value="Genomic_DNA"/>
</dbReference>
<dbReference type="Proteomes" id="UP000516320">
    <property type="component" value="Chromosome"/>
</dbReference>
<gene>
    <name evidence="1" type="ORF">GP475_00900</name>
</gene>
<protein>
    <submittedName>
        <fullName evidence="1">Uncharacterized protein</fullName>
    </submittedName>
</protein>
<organism evidence="1 2">
    <name type="scientific">Corynebacterium poyangense</name>
    <dbReference type="NCBI Taxonomy" id="2684405"/>
    <lineage>
        <taxon>Bacteria</taxon>
        <taxon>Bacillati</taxon>
        <taxon>Actinomycetota</taxon>
        <taxon>Actinomycetes</taxon>
        <taxon>Mycobacteriales</taxon>
        <taxon>Corynebacteriaceae</taxon>
        <taxon>Corynebacterium</taxon>
    </lineage>
</organism>
<keyword evidence="2" id="KW-1185">Reference proteome</keyword>